<sequence>MGASINSVIHAYRQDFEALAESSNDPTVTALRGLLRFFREWIEPFSHHDVPAEDLVQEAWLAVMEALRGYDESKGSLAGYARAFVRRALNDYVNANQEVVRIAETRAQRKVLNNIRKLCPDLARLSGADAERVARYLGVSPGDVWHVVRMLRSTRQQIAEEPDADTPGAVAVLACPAGGPEACLERETQRRDRRAFLTRCLAALSAREREVVQLRWLCPRAEPREGIALRLGVSAERVRQIESAAISRLQAMAA</sequence>
<keyword evidence="3" id="KW-0731">Sigma factor</keyword>
<dbReference type="Gene3D" id="1.20.140.160">
    <property type="match status" value="1"/>
</dbReference>
<dbReference type="AlphaFoldDB" id="A0AAE3KAZ5"/>
<dbReference type="InterPro" id="IPR000943">
    <property type="entry name" value="RNA_pol_sigma70"/>
</dbReference>
<keyword evidence="9" id="KW-1185">Reference proteome</keyword>
<evidence type="ECO:0000256" key="4">
    <source>
        <dbReference type="ARBA" id="ARBA00023125"/>
    </source>
</evidence>
<comment type="similarity">
    <text evidence="1">Belongs to the sigma-70 factor family.</text>
</comment>
<dbReference type="SUPFAM" id="SSF88946">
    <property type="entry name" value="Sigma2 domain of RNA polymerase sigma factors"/>
    <property type="match status" value="1"/>
</dbReference>
<dbReference type="Pfam" id="PF04545">
    <property type="entry name" value="Sigma70_r4"/>
    <property type="match status" value="1"/>
</dbReference>
<evidence type="ECO:0000256" key="5">
    <source>
        <dbReference type="ARBA" id="ARBA00023163"/>
    </source>
</evidence>
<proteinExistence type="inferred from homology"/>
<reference evidence="8" key="1">
    <citation type="submission" date="2022-03" db="EMBL/GenBank/DDBJ databases">
        <title>Genomic Encyclopedia of Type Strains, Phase III (KMG-III): the genomes of soil and plant-associated and newly described type strains.</title>
        <authorList>
            <person name="Whitman W."/>
        </authorList>
    </citation>
    <scope>NUCLEOTIDE SEQUENCE</scope>
    <source>
        <strain evidence="8">ANL 6-2</strain>
    </source>
</reference>
<dbReference type="SUPFAM" id="SSF88659">
    <property type="entry name" value="Sigma3 and sigma4 domains of RNA polymerase sigma factors"/>
    <property type="match status" value="1"/>
</dbReference>
<dbReference type="Pfam" id="PF04542">
    <property type="entry name" value="Sigma70_r2"/>
    <property type="match status" value="1"/>
</dbReference>
<name>A0AAE3KAZ5_9GAMM</name>
<dbReference type="InterPro" id="IPR007630">
    <property type="entry name" value="RNA_pol_sigma70_r4"/>
</dbReference>
<dbReference type="CDD" id="cd06171">
    <property type="entry name" value="Sigma70_r4"/>
    <property type="match status" value="1"/>
</dbReference>
<dbReference type="InterPro" id="IPR014284">
    <property type="entry name" value="RNA_pol_sigma-70_dom"/>
</dbReference>
<dbReference type="GO" id="GO:0006352">
    <property type="term" value="P:DNA-templated transcription initiation"/>
    <property type="evidence" value="ECO:0007669"/>
    <property type="project" value="InterPro"/>
</dbReference>
<dbReference type="Gene3D" id="1.10.1740.10">
    <property type="match status" value="1"/>
</dbReference>
<keyword evidence="2" id="KW-0805">Transcription regulation</keyword>
<dbReference type="GO" id="GO:0003677">
    <property type="term" value="F:DNA binding"/>
    <property type="evidence" value="ECO:0007669"/>
    <property type="project" value="UniProtKB-KW"/>
</dbReference>
<dbReference type="Proteomes" id="UP001205843">
    <property type="component" value="Unassembled WGS sequence"/>
</dbReference>
<dbReference type="InterPro" id="IPR013325">
    <property type="entry name" value="RNA_pol_sigma_r2"/>
</dbReference>
<dbReference type="RefSeq" id="WP_253475928.1">
    <property type="nucleotide sequence ID" value="NZ_JALJXV010000003.1"/>
</dbReference>
<evidence type="ECO:0000256" key="3">
    <source>
        <dbReference type="ARBA" id="ARBA00023082"/>
    </source>
</evidence>
<dbReference type="InterPro" id="IPR050813">
    <property type="entry name" value="Sigma-70_Factor"/>
</dbReference>
<dbReference type="EMBL" id="JALJXV010000003">
    <property type="protein sequence ID" value="MCP1674179.1"/>
    <property type="molecule type" value="Genomic_DNA"/>
</dbReference>
<keyword evidence="5" id="KW-0804">Transcription</keyword>
<accession>A0AAE3KAZ5</accession>
<protein>
    <submittedName>
        <fullName evidence="8">RNA polymerase sigma-32 factor</fullName>
    </submittedName>
</protein>
<feature type="domain" description="RNA polymerase sigma-70 region 4" evidence="7">
    <location>
        <begin position="200"/>
        <end position="250"/>
    </location>
</feature>
<evidence type="ECO:0000256" key="1">
    <source>
        <dbReference type="ARBA" id="ARBA00007788"/>
    </source>
</evidence>
<comment type="caution">
    <text evidence="8">The sequence shown here is derived from an EMBL/GenBank/DDBJ whole genome shotgun (WGS) entry which is preliminary data.</text>
</comment>
<evidence type="ECO:0000256" key="2">
    <source>
        <dbReference type="ARBA" id="ARBA00023015"/>
    </source>
</evidence>
<dbReference type="PANTHER" id="PTHR30376:SF3">
    <property type="entry name" value="RNA POLYMERASE SIGMA FACTOR RPOH"/>
    <property type="match status" value="1"/>
</dbReference>
<dbReference type="InterPro" id="IPR007627">
    <property type="entry name" value="RNA_pol_sigma70_r2"/>
</dbReference>
<dbReference type="InterPro" id="IPR013324">
    <property type="entry name" value="RNA_pol_sigma_r3/r4-like"/>
</dbReference>
<evidence type="ECO:0000313" key="8">
    <source>
        <dbReference type="EMBL" id="MCP1674179.1"/>
    </source>
</evidence>
<organism evidence="8 9">
    <name type="scientific">Natronocella acetinitrilica</name>
    <dbReference type="NCBI Taxonomy" id="414046"/>
    <lineage>
        <taxon>Bacteria</taxon>
        <taxon>Pseudomonadati</taxon>
        <taxon>Pseudomonadota</taxon>
        <taxon>Gammaproteobacteria</taxon>
        <taxon>Chromatiales</taxon>
        <taxon>Ectothiorhodospiraceae</taxon>
        <taxon>Natronocella</taxon>
    </lineage>
</organism>
<evidence type="ECO:0000313" key="9">
    <source>
        <dbReference type="Proteomes" id="UP001205843"/>
    </source>
</evidence>
<evidence type="ECO:0000259" key="6">
    <source>
        <dbReference type="Pfam" id="PF04542"/>
    </source>
</evidence>
<feature type="domain" description="RNA polymerase sigma-70 region 2" evidence="6">
    <location>
        <begin position="46"/>
        <end position="97"/>
    </location>
</feature>
<keyword evidence="4" id="KW-0238">DNA-binding</keyword>
<dbReference type="NCBIfam" id="TIGR02937">
    <property type="entry name" value="sigma70-ECF"/>
    <property type="match status" value="1"/>
</dbReference>
<dbReference type="GO" id="GO:0016987">
    <property type="term" value="F:sigma factor activity"/>
    <property type="evidence" value="ECO:0007669"/>
    <property type="project" value="UniProtKB-KW"/>
</dbReference>
<dbReference type="PANTHER" id="PTHR30376">
    <property type="entry name" value="SIGMA FACTOR RPOH HEAT SHOCK RELATED"/>
    <property type="match status" value="1"/>
</dbReference>
<dbReference type="PRINTS" id="PR00046">
    <property type="entry name" value="SIGMA70FCT"/>
</dbReference>
<gene>
    <name evidence="8" type="ORF">J2T57_001281</name>
</gene>
<evidence type="ECO:0000259" key="7">
    <source>
        <dbReference type="Pfam" id="PF04545"/>
    </source>
</evidence>